<accession>A0A6A5RHN6</accession>
<evidence type="ECO:0000256" key="1">
    <source>
        <dbReference type="SAM" id="MobiDB-lite"/>
    </source>
</evidence>
<dbReference type="EMBL" id="ML978975">
    <property type="protein sequence ID" value="KAF1926760.1"/>
    <property type="molecule type" value="Genomic_DNA"/>
</dbReference>
<organism evidence="2 3">
    <name type="scientific">Didymella exigua CBS 183.55</name>
    <dbReference type="NCBI Taxonomy" id="1150837"/>
    <lineage>
        <taxon>Eukaryota</taxon>
        <taxon>Fungi</taxon>
        <taxon>Dikarya</taxon>
        <taxon>Ascomycota</taxon>
        <taxon>Pezizomycotina</taxon>
        <taxon>Dothideomycetes</taxon>
        <taxon>Pleosporomycetidae</taxon>
        <taxon>Pleosporales</taxon>
        <taxon>Pleosporineae</taxon>
        <taxon>Didymellaceae</taxon>
        <taxon>Didymella</taxon>
    </lineage>
</organism>
<feature type="compositionally biased region" description="Acidic residues" evidence="1">
    <location>
        <begin position="362"/>
        <end position="373"/>
    </location>
</feature>
<dbReference type="Proteomes" id="UP000800082">
    <property type="component" value="Unassembled WGS sequence"/>
</dbReference>
<evidence type="ECO:0000313" key="3">
    <source>
        <dbReference type="Proteomes" id="UP000800082"/>
    </source>
</evidence>
<evidence type="ECO:0008006" key="4">
    <source>
        <dbReference type="Google" id="ProtNLM"/>
    </source>
</evidence>
<feature type="compositionally biased region" description="Basic and acidic residues" evidence="1">
    <location>
        <begin position="16"/>
        <end position="34"/>
    </location>
</feature>
<keyword evidence="3" id="KW-1185">Reference proteome</keyword>
<feature type="region of interest" description="Disordered" evidence="1">
    <location>
        <begin position="351"/>
        <end position="374"/>
    </location>
</feature>
<dbReference type="InterPro" id="IPR024338">
    <property type="entry name" value="MID1/Yam8"/>
</dbReference>
<dbReference type="Pfam" id="PF12929">
    <property type="entry name" value="Mid1"/>
    <property type="match status" value="1"/>
</dbReference>
<dbReference type="OrthoDB" id="5405745at2759"/>
<dbReference type="GeneID" id="54354014"/>
<dbReference type="GO" id="GO:0005262">
    <property type="term" value="F:calcium channel activity"/>
    <property type="evidence" value="ECO:0007669"/>
    <property type="project" value="InterPro"/>
</dbReference>
<dbReference type="PANTHER" id="PTHR39142:SF1">
    <property type="entry name" value="AEL197CP"/>
    <property type="match status" value="1"/>
</dbReference>
<dbReference type="PANTHER" id="PTHR39142">
    <property type="entry name" value="MID1P"/>
    <property type="match status" value="1"/>
</dbReference>
<reference evidence="2" key="1">
    <citation type="journal article" date="2020" name="Stud. Mycol.">
        <title>101 Dothideomycetes genomes: a test case for predicting lifestyles and emergence of pathogens.</title>
        <authorList>
            <person name="Haridas S."/>
            <person name="Albert R."/>
            <person name="Binder M."/>
            <person name="Bloem J."/>
            <person name="Labutti K."/>
            <person name="Salamov A."/>
            <person name="Andreopoulos B."/>
            <person name="Baker S."/>
            <person name="Barry K."/>
            <person name="Bills G."/>
            <person name="Bluhm B."/>
            <person name="Cannon C."/>
            <person name="Castanera R."/>
            <person name="Culley D."/>
            <person name="Daum C."/>
            <person name="Ezra D."/>
            <person name="Gonzalez J."/>
            <person name="Henrissat B."/>
            <person name="Kuo A."/>
            <person name="Liang C."/>
            <person name="Lipzen A."/>
            <person name="Lutzoni F."/>
            <person name="Magnuson J."/>
            <person name="Mondo S."/>
            <person name="Nolan M."/>
            <person name="Ohm R."/>
            <person name="Pangilinan J."/>
            <person name="Park H.-J."/>
            <person name="Ramirez L."/>
            <person name="Alfaro M."/>
            <person name="Sun H."/>
            <person name="Tritt A."/>
            <person name="Yoshinaga Y."/>
            <person name="Zwiers L.-H."/>
            <person name="Turgeon B."/>
            <person name="Goodwin S."/>
            <person name="Spatafora J."/>
            <person name="Crous P."/>
            <person name="Grigoriev I."/>
        </authorList>
    </citation>
    <scope>NUCLEOTIDE SEQUENCE</scope>
    <source>
        <strain evidence="2">CBS 183.55</strain>
    </source>
</reference>
<gene>
    <name evidence="2" type="ORF">M421DRAFT_6671</name>
</gene>
<dbReference type="AlphaFoldDB" id="A0A6A5RHN6"/>
<dbReference type="RefSeq" id="XP_033447012.1">
    <property type="nucleotide sequence ID" value="XM_033596347.1"/>
</dbReference>
<dbReference type="GO" id="GO:0098703">
    <property type="term" value="P:calcium ion import across plasma membrane"/>
    <property type="evidence" value="ECO:0007669"/>
    <property type="project" value="InterPro"/>
</dbReference>
<feature type="region of interest" description="Disordered" evidence="1">
    <location>
        <begin position="184"/>
        <end position="222"/>
    </location>
</feature>
<evidence type="ECO:0000313" key="2">
    <source>
        <dbReference type="EMBL" id="KAF1926760.1"/>
    </source>
</evidence>
<sequence>MASSPAPGQKHVRFASRSDHAPSAHYKSSSDDSTRSSTTDLIDLGEYDASPPFMRRCEFRAERYDGSPGSEEKFPFLPASDCVSPGMSPDGIVEDSDDKKGLLIFPVSRTASPEPTISSNIDQELQPASLVETEDNEDQIDTQGDSHEYLVLLSASVRVPPDVVTSNIEEKISGKMTEVSIAEEHSGQEDALFQHSDQSSRPIGQSKVLPGDSVGGNDISEPSATERATCLVLATCSSSRSPVYANAVEIPTTPQQDDLSHIESPLLAVADPVHIKDGAAKEIQSSGYAPDFAYFARSLLGRQAEEVGKLKNDIKMEVDISPETTVYFVLEESQLQTRNEAVDPLNALDARSSSTSFTNEGQEADDSTSDAEDIERRAEGFETRQTAQKKIWVSANTCKQPLPGNNASSTGAPQLTLFVSTSAQNQKPGPSSTENLVTNKTGIPFDNGYISFTVNATSDVYIGVSAPKLNDSWFGSWHFEVAASTHGSYHSYNRTDPFLFMVDTDSESTLFITYNLTDSNKAEDIAKWNKSNPFNMYAFPAGRSPVTGMENSYCALKQQFNSTNNITVDTQITTKFGAGFPKSQFNVHNLSNAQTYNGYLVVEGNQETVDLPGVGRVRAGGKVFQQFNWITKADDSCQVLTDLAFCDTVAYAVPSSPEYKFDDDKLKALYDGQAKEYFKNFSNSLDQIACDAPSTAQYSLARNCTNCRDDYKAWLCSVLIPRCEDWTASDDWLVPRNINAEFSNGTIPFANNTSAEFNATMRDRFGYSKSRNPKIDEEIKPGPYKEMLPCEDLCFDIVRSCPAQLGFACPNMPARALQYGRRDPGADVLTCSFPGAVVKLNVQSGASVFSGKSDNVALVALMLLAMLVTSW</sequence>
<proteinExistence type="predicted"/>
<feature type="region of interest" description="Disordered" evidence="1">
    <location>
        <begin position="1"/>
        <end position="49"/>
    </location>
</feature>
<name>A0A6A5RHN6_9PLEO</name>
<protein>
    <recommendedName>
        <fullName evidence="4">Calcium channel subunit Mid1</fullName>
    </recommendedName>
</protein>
<feature type="compositionally biased region" description="Polar residues" evidence="1">
    <location>
        <begin position="351"/>
        <end position="361"/>
    </location>
</feature>